<gene>
    <name evidence="3" type="ORF">H9962_09475</name>
</gene>
<dbReference type="GO" id="GO:0005737">
    <property type="term" value="C:cytoplasm"/>
    <property type="evidence" value="ECO:0007669"/>
    <property type="project" value="TreeGrafter"/>
</dbReference>
<dbReference type="Gene3D" id="3.30.930.10">
    <property type="entry name" value="Bira Bifunctional Protein, Domain 2"/>
    <property type="match status" value="1"/>
</dbReference>
<reference evidence="3" key="1">
    <citation type="journal article" date="2021" name="PeerJ">
        <title>Extensive microbial diversity within the chicken gut microbiome revealed by metagenomics and culture.</title>
        <authorList>
            <person name="Gilroy R."/>
            <person name="Ravi A."/>
            <person name="Getino M."/>
            <person name="Pursley I."/>
            <person name="Horton D.L."/>
            <person name="Alikhan N.F."/>
            <person name="Baker D."/>
            <person name="Gharbi K."/>
            <person name="Hall N."/>
            <person name="Watson M."/>
            <person name="Adriaenssens E.M."/>
            <person name="Foster-Nyarko E."/>
            <person name="Jarju S."/>
            <person name="Secka A."/>
            <person name="Antonio M."/>
            <person name="Oren A."/>
            <person name="Chaudhuri R.R."/>
            <person name="La Ragione R."/>
            <person name="Hildebrand F."/>
            <person name="Pallen M.J."/>
        </authorList>
    </citation>
    <scope>NUCLEOTIDE SEQUENCE</scope>
    <source>
        <strain evidence="3">CHK186-16707</strain>
    </source>
</reference>
<dbReference type="EMBL" id="DXAN01000030">
    <property type="protein sequence ID" value="HJA09399.1"/>
    <property type="molecule type" value="Genomic_DNA"/>
</dbReference>
<dbReference type="PANTHER" id="PTHR12835">
    <property type="entry name" value="BIOTIN PROTEIN LIGASE"/>
    <property type="match status" value="1"/>
</dbReference>
<evidence type="ECO:0000256" key="1">
    <source>
        <dbReference type="SAM" id="MobiDB-lite"/>
    </source>
</evidence>
<feature type="compositionally biased region" description="Low complexity" evidence="1">
    <location>
        <begin position="39"/>
        <end position="48"/>
    </location>
</feature>
<dbReference type="GO" id="GO:0004077">
    <property type="term" value="F:biotin--[biotin carboxyl-carrier protein] ligase activity"/>
    <property type="evidence" value="ECO:0007669"/>
    <property type="project" value="TreeGrafter"/>
</dbReference>
<protein>
    <recommendedName>
        <fullName evidence="2">BPL/LPL catalytic domain-containing protein</fullName>
    </recommendedName>
</protein>
<evidence type="ECO:0000313" key="4">
    <source>
        <dbReference type="Proteomes" id="UP000824225"/>
    </source>
</evidence>
<evidence type="ECO:0000313" key="3">
    <source>
        <dbReference type="EMBL" id="HJA09399.1"/>
    </source>
</evidence>
<sequence>MTTTAVLRLLNYGLPGLRSAGERAAEAFSPNELAASPLALDAPPADLSGDVDASSENDWRETSPDGDLHLLERPWPGLHAPLYLAGHATSSLDVAQALAHRNLLPEWGAVLVLAQSAGRGQLRRAWASPPGNIYAALRLPTAWPLNTEAAATAVGGLFASALTQLGYAVSLKWPNDILQVQNEEFSTSPDGVSVRPCSATAWVKAGGILLEERGGVLLAGVGLNISSAPPASALREGFALPAGVLRHAPAPPPAPAVDHTGIQTGFMPLLPLWTRLAGLVFSCYFQKNIGMETSWWPALAQRHLAFHGCRVRLEDALPEHDSGAERSFCEGVVEGLCVSGALRLRVKSDVLTFLGGSLIPLE</sequence>
<dbReference type="PANTHER" id="PTHR12835:SF5">
    <property type="entry name" value="BIOTIN--PROTEIN LIGASE"/>
    <property type="match status" value="1"/>
</dbReference>
<accession>A0A9D2HF82</accession>
<dbReference type="AlphaFoldDB" id="A0A9D2HF82"/>
<dbReference type="InterPro" id="IPR045864">
    <property type="entry name" value="aa-tRNA-synth_II/BPL/LPL"/>
</dbReference>
<dbReference type="Proteomes" id="UP000824225">
    <property type="component" value="Unassembled WGS sequence"/>
</dbReference>
<reference evidence="3" key="2">
    <citation type="submission" date="2021-04" db="EMBL/GenBank/DDBJ databases">
        <authorList>
            <person name="Gilroy R."/>
        </authorList>
    </citation>
    <scope>NUCLEOTIDE SEQUENCE</scope>
    <source>
        <strain evidence="3">CHK186-16707</strain>
    </source>
</reference>
<dbReference type="SUPFAM" id="SSF55681">
    <property type="entry name" value="Class II aaRS and biotin synthetases"/>
    <property type="match status" value="1"/>
</dbReference>
<organism evidence="3 4">
    <name type="scientific">Candidatus Mailhella merdigallinarum</name>
    <dbReference type="NCBI Taxonomy" id="2838658"/>
    <lineage>
        <taxon>Bacteria</taxon>
        <taxon>Pseudomonadati</taxon>
        <taxon>Thermodesulfobacteriota</taxon>
        <taxon>Desulfovibrionia</taxon>
        <taxon>Desulfovibrionales</taxon>
        <taxon>Desulfovibrionaceae</taxon>
        <taxon>Mailhella</taxon>
    </lineage>
</organism>
<feature type="region of interest" description="Disordered" evidence="1">
    <location>
        <begin position="39"/>
        <end position="64"/>
    </location>
</feature>
<evidence type="ECO:0000259" key="2">
    <source>
        <dbReference type="Pfam" id="PF03099"/>
    </source>
</evidence>
<comment type="caution">
    <text evidence="3">The sequence shown here is derived from an EMBL/GenBank/DDBJ whole genome shotgun (WGS) entry which is preliminary data.</text>
</comment>
<name>A0A9D2HF82_9BACT</name>
<dbReference type="Pfam" id="PF03099">
    <property type="entry name" value="BPL_LplA_LipB"/>
    <property type="match status" value="1"/>
</dbReference>
<proteinExistence type="predicted"/>
<dbReference type="InterPro" id="IPR004143">
    <property type="entry name" value="BPL_LPL_catalytic"/>
</dbReference>
<feature type="domain" description="BPL/LPL catalytic" evidence="2">
    <location>
        <begin position="108"/>
        <end position="179"/>
    </location>
</feature>